<dbReference type="SUPFAM" id="SSF53098">
    <property type="entry name" value="Ribonuclease H-like"/>
    <property type="match status" value="1"/>
</dbReference>
<evidence type="ECO:0000256" key="1">
    <source>
        <dbReference type="ARBA" id="ARBA00012493"/>
    </source>
</evidence>
<dbReference type="GO" id="GO:0003676">
    <property type="term" value="F:nucleic acid binding"/>
    <property type="evidence" value="ECO:0007669"/>
    <property type="project" value="InterPro"/>
</dbReference>
<gene>
    <name evidence="4" type="ORF">HNY73_005331</name>
</gene>
<proteinExistence type="predicted"/>
<evidence type="ECO:0000313" key="5">
    <source>
        <dbReference type="Proteomes" id="UP000807504"/>
    </source>
</evidence>
<dbReference type="Gene3D" id="3.30.420.10">
    <property type="entry name" value="Ribonuclease H-like superfamily/Ribonuclease H"/>
    <property type="match status" value="1"/>
</dbReference>
<dbReference type="Pfam" id="PF00665">
    <property type="entry name" value="rve"/>
    <property type="match status" value="1"/>
</dbReference>
<reference evidence="4" key="2">
    <citation type="submission" date="2020-06" db="EMBL/GenBank/DDBJ databases">
        <authorList>
            <person name="Sheffer M."/>
        </authorList>
    </citation>
    <scope>NUCLEOTIDE SEQUENCE</scope>
</reference>
<dbReference type="EC" id="2.7.7.49" evidence="1"/>
<accession>A0A8T0FJ87</accession>
<dbReference type="PANTHER" id="PTHR37984">
    <property type="entry name" value="PROTEIN CBG26694"/>
    <property type="match status" value="1"/>
</dbReference>
<dbReference type="PROSITE" id="PS50994">
    <property type="entry name" value="INTEGRASE"/>
    <property type="match status" value="1"/>
</dbReference>
<dbReference type="InterPro" id="IPR050951">
    <property type="entry name" value="Retrovirus_Pol_polyprotein"/>
</dbReference>
<keyword evidence="5" id="KW-1185">Reference proteome</keyword>
<evidence type="ECO:0000259" key="3">
    <source>
        <dbReference type="PROSITE" id="PS50994"/>
    </source>
</evidence>
<dbReference type="GO" id="GO:0003964">
    <property type="term" value="F:RNA-directed DNA polymerase activity"/>
    <property type="evidence" value="ECO:0007669"/>
    <property type="project" value="UniProtKB-EC"/>
</dbReference>
<dbReference type="Proteomes" id="UP000807504">
    <property type="component" value="Unassembled WGS sequence"/>
</dbReference>
<dbReference type="Pfam" id="PF17921">
    <property type="entry name" value="Integrase_H2C2"/>
    <property type="match status" value="1"/>
</dbReference>
<dbReference type="InterPro" id="IPR036397">
    <property type="entry name" value="RNaseH_sf"/>
</dbReference>
<dbReference type="GO" id="GO:0015074">
    <property type="term" value="P:DNA integration"/>
    <property type="evidence" value="ECO:0007669"/>
    <property type="project" value="InterPro"/>
</dbReference>
<evidence type="ECO:0000256" key="2">
    <source>
        <dbReference type="SAM" id="MobiDB-lite"/>
    </source>
</evidence>
<dbReference type="InterPro" id="IPR041588">
    <property type="entry name" value="Integrase_H2C2"/>
</dbReference>
<dbReference type="InterPro" id="IPR012337">
    <property type="entry name" value="RNaseH-like_sf"/>
</dbReference>
<protein>
    <recommendedName>
        <fullName evidence="1">RNA-directed DNA polymerase</fullName>
        <ecNumber evidence="1">2.7.7.49</ecNumber>
    </recommendedName>
</protein>
<dbReference type="Gene3D" id="1.10.340.70">
    <property type="match status" value="1"/>
</dbReference>
<evidence type="ECO:0000313" key="4">
    <source>
        <dbReference type="EMBL" id="KAF8790278.1"/>
    </source>
</evidence>
<feature type="compositionally biased region" description="Basic and acidic residues" evidence="2">
    <location>
        <begin position="130"/>
        <end position="139"/>
    </location>
</feature>
<dbReference type="SUPFAM" id="SSF56672">
    <property type="entry name" value="DNA/RNA polymerases"/>
    <property type="match status" value="1"/>
</dbReference>
<name>A0A8T0FJ87_ARGBR</name>
<feature type="compositionally biased region" description="Polar residues" evidence="2">
    <location>
        <begin position="106"/>
        <end position="129"/>
    </location>
</feature>
<dbReference type="AlphaFoldDB" id="A0A8T0FJ87"/>
<dbReference type="InterPro" id="IPR001584">
    <property type="entry name" value="Integrase_cat-core"/>
</dbReference>
<reference evidence="4" key="1">
    <citation type="journal article" date="2020" name="bioRxiv">
        <title>Chromosome-level reference genome of the European wasp spider Argiope bruennichi: a resource for studies on range expansion and evolutionary adaptation.</title>
        <authorList>
            <person name="Sheffer M.M."/>
            <person name="Hoppe A."/>
            <person name="Krehenwinkel H."/>
            <person name="Uhl G."/>
            <person name="Kuss A.W."/>
            <person name="Jensen L."/>
            <person name="Jensen C."/>
            <person name="Gillespie R.G."/>
            <person name="Hoff K.J."/>
            <person name="Prost S."/>
        </authorList>
    </citation>
    <scope>NUCLEOTIDE SEQUENCE</scope>
</reference>
<dbReference type="FunFam" id="1.10.340.70:FF:000001">
    <property type="entry name" value="Retrovirus-related Pol polyprotein from transposon gypsy-like Protein"/>
    <property type="match status" value="1"/>
</dbReference>
<dbReference type="PANTHER" id="PTHR37984:SF5">
    <property type="entry name" value="PROTEIN NYNRIN-LIKE"/>
    <property type="match status" value="1"/>
</dbReference>
<dbReference type="Gene3D" id="3.10.10.10">
    <property type="entry name" value="HIV Type 1 Reverse Transcriptase, subunit A, domain 1"/>
    <property type="match status" value="1"/>
</dbReference>
<dbReference type="EMBL" id="JABXBU010000011">
    <property type="protein sequence ID" value="KAF8790278.1"/>
    <property type="molecule type" value="Genomic_DNA"/>
</dbReference>
<organism evidence="4 5">
    <name type="scientific">Argiope bruennichi</name>
    <name type="common">Wasp spider</name>
    <name type="synonym">Aranea bruennichi</name>
    <dbReference type="NCBI Taxonomy" id="94029"/>
    <lineage>
        <taxon>Eukaryota</taxon>
        <taxon>Metazoa</taxon>
        <taxon>Ecdysozoa</taxon>
        <taxon>Arthropoda</taxon>
        <taxon>Chelicerata</taxon>
        <taxon>Arachnida</taxon>
        <taxon>Araneae</taxon>
        <taxon>Araneomorphae</taxon>
        <taxon>Entelegynae</taxon>
        <taxon>Araneoidea</taxon>
        <taxon>Araneidae</taxon>
        <taxon>Argiope</taxon>
    </lineage>
</organism>
<dbReference type="GO" id="GO:0042575">
    <property type="term" value="C:DNA polymerase complex"/>
    <property type="evidence" value="ECO:0007669"/>
    <property type="project" value="UniProtKB-ARBA"/>
</dbReference>
<dbReference type="InterPro" id="IPR043502">
    <property type="entry name" value="DNA/RNA_pol_sf"/>
</dbReference>
<comment type="caution">
    <text evidence="4">The sequence shown here is derived from an EMBL/GenBank/DDBJ whole genome shotgun (WGS) entry which is preliminary data.</text>
</comment>
<sequence length="637" mass="74056">MLLKRYRSTEDHFRQLFSQYKKSPHTTWRDFYFEIASFEGWITELNIKDFEQLKSLIISDQIKKKTPLDHKEHFIDSWAEWNQPSELAEKLDSYENNRQGSKKHSTPNNKQNFRSDFATTQRRSKFTATSREDKQEKTARNVFSKKTNSTPERRTIQCYGCTDFLQSAGIVLAVPNGKWHFCEISQIQYSFYKVPSNNENSLVADSKENIAETSRSIQVPKTSSTINLRSDEGKHLTKEQRNQLNSLLQEFKRYFEPGGKPTPFSEHCINTGNSPPVVEPPYRMNPLKKELLKKELDTLLADGIIEECESPYASPVVLMPKRNASDHQPLKWLMRIKSPSGRLARWALQIQSFNPKIEYMPGKSNVLAGMLSRPTNLNEDVPCDVFAISADFPVRRPRDIREEQLKDEELKKIIDCILYRYSPEVETEEAQLVVPVQERERMLQEYHDVPTAGHYGAEGTYNKVACRYYFPGMLKYIAEDVKNCPDCNRHKPSNQKPKGLLRTPVYAQRFETIAIDLFEPLPETSSGKKWIFFVEDTSAKWVELFALKETTSVNYAKTLVEEVFLRYGVPHRFIGDNDSQFVSAVMQQTCNFLGIKQDLIPVYHPQSNPSERKNRDLKPRLAILVRDEHDTWMKNYQ</sequence>
<feature type="domain" description="Integrase catalytic" evidence="3">
    <location>
        <begin position="500"/>
        <end position="637"/>
    </location>
</feature>
<feature type="region of interest" description="Disordered" evidence="2">
    <location>
        <begin position="95"/>
        <end position="147"/>
    </location>
</feature>